<feature type="chain" id="PRO_5038504917" evidence="2">
    <location>
        <begin position="23"/>
        <end position="605"/>
    </location>
</feature>
<sequence>MKRRIILSCTCLVLTLSLLPSAALGASLSPVRDPVAFSDVAQDWSQPYISQCYALGLMSGTGADTFSPSGTLSVAEAVTVAVRLADLYGGGGGVVSQEGDNWYDGAVAQATQLGILSQGQFDSYTRPATRAELAGLLGRALPEDAYTAINTITTLPDVNSATPYSQEIFRLYNAGVLTGSDAYGTFHPQQSITRAELAAILCRLALPDTRVSFTPAPKPADTTVYTTGRKLYIDGALAYGIVEINGAYYIPTEVLSDRNLFPNWKVEFQEAEDYYSLDLDPFYGEVHVNGDWSTPPAGQVMGKAELSSKPLRVDKEDIPGSVYTLGGRYPMLSLSALGAVEQGGNFYLSAGSDPTQYTLVVEDDLAGGPVPTLLRDTTRETVTAIHDYLVNTLTYSPWVSAPSSMSGAAREAAYAVYEQATQKYSLENNISLSSKYGICQNYAELFQTMCTRAGIPCIIVTGVGSGDSHAWNMVYVDGQWLYVDCTFDDPISSTPVLDHDYCLVGPDVMVLRHYWDGDDYPMPDTYDPAWESLDTNNITSADMFRKCLVAQLAQHKTSFSLRVTASGAYGGTGCIYAYPESQHWFYFSGGYNRSTSTYDYKVQYW</sequence>
<feature type="domain" description="SLH" evidence="3">
    <location>
        <begin position="32"/>
        <end position="95"/>
    </location>
</feature>
<dbReference type="Gene3D" id="3.10.620.30">
    <property type="match status" value="1"/>
</dbReference>
<dbReference type="SUPFAM" id="SSF54001">
    <property type="entry name" value="Cysteine proteinases"/>
    <property type="match status" value="1"/>
</dbReference>
<dbReference type="PANTHER" id="PTHR46333:SF2">
    <property type="entry name" value="CYTOKINESIS PROTEIN 3"/>
    <property type="match status" value="1"/>
</dbReference>
<feature type="domain" description="SLH" evidence="3">
    <location>
        <begin position="151"/>
        <end position="215"/>
    </location>
</feature>
<organism evidence="4 5">
    <name type="scientific">Candidatus Intestinimonas merdavium</name>
    <dbReference type="NCBI Taxonomy" id="2838622"/>
    <lineage>
        <taxon>Bacteria</taxon>
        <taxon>Bacillati</taxon>
        <taxon>Bacillota</taxon>
        <taxon>Clostridia</taxon>
        <taxon>Eubacteriales</taxon>
        <taxon>Intestinimonas</taxon>
    </lineage>
</organism>
<dbReference type="SMART" id="SM00460">
    <property type="entry name" value="TGc"/>
    <property type="match status" value="1"/>
</dbReference>
<keyword evidence="1" id="KW-0677">Repeat</keyword>
<protein>
    <submittedName>
        <fullName evidence="4">S-layer homology domain-containing protein</fullName>
    </submittedName>
</protein>
<dbReference type="GO" id="GO:0005737">
    <property type="term" value="C:cytoplasm"/>
    <property type="evidence" value="ECO:0007669"/>
    <property type="project" value="TreeGrafter"/>
</dbReference>
<dbReference type="Pfam" id="PF01841">
    <property type="entry name" value="Transglut_core"/>
    <property type="match status" value="1"/>
</dbReference>
<reference evidence="4" key="1">
    <citation type="journal article" date="2021" name="PeerJ">
        <title>Extensive microbial diversity within the chicken gut microbiome revealed by metagenomics and culture.</title>
        <authorList>
            <person name="Gilroy R."/>
            <person name="Ravi A."/>
            <person name="Getino M."/>
            <person name="Pursley I."/>
            <person name="Horton D.L."/>
            <person name="Alikhan N.F."/>
            <person name="Baker D."/>
            <person name="Gharbi K."/>
            <person name="Hall N."/>
            <person name="Watson M."/>
            <person name="Adriaenssens E.M."/>
            <person name="Foster-Nyarko E."/>
            <person name="Jarju S."/>
            <person name="Secka A."/>
            <person name="Antonio M."/>
            <person name="Oren A."/>
            <person name="Chaudhuri R.R."/>
            <person name="La Ragione R."/>
            <person name="Hildebrand F."/>
            <person name="Pallen M.J."/>
        </authorList>
    </citation>
    <scope>NUCLEOTIDE SEQUENCE</scope>
    <source>
        <strain evidence="4">CHK33-7979</strain>
    </source>
</reference>
<gene>
    <name evidence="4" type="ORF">H9826_05390</name>
</gene>
<evidence type="ECO:0000259" key="3">
    <source>
        <dbReference type="PROSITE" id="PS51272"/>
    </source>
</evidence>
<feature type="signal peptide" evidence="2">
    <location>
        <begin position="1"/>
        <end position="22"/>
    </location>
</feature>
<comment type="caution">
    <text evidence="4">The sequence shown here is derived from an EMBL/GenBank/DDBJ whole genome shotgun (WGS) entry which is preliminary data.</text>
</comment>
<dbReference type="PANTHER" id="PTHR46333">
    <property type="entry name" value="CYTOKINESIS PROTEIN 3"/>
    <property type="match status" value="1"/>
</dbReference>
<dbReference type="Pfam" id="PF00395">
    <property type="entry name" value="SLH"/>
    <property type="match status" value="2"/>
</dbReference>
<evidence type="ECO:0000313" key="5">
    <source>
        <dbReference type="Proteomes" id="UP000886824"/>
    </source>
</evidence>
<dbReference type="PROSITE" id="PS51272">
    <property type="entry name" value="SLH"/>
    <property type="match status" value="2"/>
</dbReference>
<keyword evidence="2" id="KW-0732">Signal</keyword>
<dbReference type="InterPro" id="IPR052557">
    <property type="entry name" value="CAP/Cytokinesis_protein"/>
</dbReference>
<dbReference type="InterPro" id="IPR038765">
    <property type="entry name" value="Papain-like_cys_pep_sf"/>
</dbReference>
<dbReference type="InterPro" id="IPR001119">
    <property type="entry name" value="SLH_dom"/>
</dbReference>
<evidence type="ECO:0000256" key="1">
    <source>
        <dbReference type="ARBA" id="ARBA00022737"/>
    </source>
</evidence>
<reference evidence="4" key="2">
    <citation type="submission" date="2021-04" db="EMBL/GenBank/DDBJ databases">
        <authorList>
            <person name="Gilroy R."/>
        </authorList>
    </citation>
    <scope>NUCLEOTIDE SEQUENCE</scope>
    <source>
        <strain evidence="4">CHK33-7979</strain>
    </source>
</reference>
<name>A0A9D2CDW7_9FIRM</name>
<accession>A0A9D2CDW7</accession>
<dbReference type="InterPro" id="IPR002931">
    <property type="entry name" value="Transglutaminase-like"/>
</dbReference>
<dbReference type="Proteomes" id="UP000886824">
    <property type="component" value="Unassembled WGS sequence"/>
</dbReference>
<dbReference type="EMBL" id="DXCX01000055">
    <property type="protein sequence ID" value="HIY73392.1"/>
    <property type="molecule type" value="Genomic_DNA"/>
</dbReference>
<proteinExistence type="predicted"/>
<evidence type="ECO:0000256" key="2">
    <source>
        <dbReference type="SAM" id="SignalP"/>
    </source>
</evidence>
<dbReference type="AlphaFoldDB" id="A0A9D2CDW7"/>
<evidence type="ECO:0000313" key="4">
    <source>
        <dbReference type="EMBL" id="HIY73392.1"/>
    </source>
</evidence>